<evidence type="ECO:0000256" key="4">
    <source>
        <dbReference type="ARBA" id="ARBA00005638"/>
    </source>
</evidence>
<keyword evidence="6" id="KW-0808">Transferase</keyword>
<evidence type="ECO:0000256" key="2">
    <source>
        <dbReference type="ARBA" id="ARBA00002869"/>
    </source>
</evidence>
<evidence type="ECO:0000256" key="7">
    <source>
        <dbReference type="ARBA" id="ARBA00023244"/>
    </source>
</evidence>
<keyword evidence="13" id="KW-1185">Reference proteome</keyword>
<evidence type="ECO:0000256" key="3">
    <source>
        <dbReference type="ARBA" id="ARBA00004735"/>
    </source>
</evidence>
<dbReference type="GO" id="GO:0005737">
    <property type="term" value="C:cytoplasm"/>
    <property type="evidence" value="ECO:0007669"/>
    <property type="project" value="TreeGrafter"/>
</dbReference>
<dbReference type="PROSITE" id="PS00533">
    <property type="entry name" value="PORPHOBILINOGEN_DEAM"/>
    <property type="match status" value="1"/>
</dbReference>
<evidence type="ECO:0000259" key="10">
    <source>
        <dbReference type="Pfam" id="PF01379"/>
    </source>
</evidence>
<dbReference type="UniPathway" id="UPA00251">
    <property type="reaction ID" value="UER00319"/>
</dbReference>
<comment type="pathway">
    <text evidence="3">Porphyrin-containing compound metabolism; protoporphyrin-IX biosynthesis; coproporphyrinogen-III from 5-aminolevulinate: step 2/4.</text>
</comment>
<dbReference type="InterPro" id="IPR022418">
    <property type="entry name" value="Porphobilinogen_deaminase_C"/>
</dbReference>
<feature type="domain" description="Porphobilinogen deaminase C-terminal" evidence="11">
    <location>
        <begin position="336"/>
        <end position="407"/>
    </location>
</feature>
<dbReference type="Gene3D" id="3.40.190.10">
    <property type="entry name" value="Periplasmic binding protein-like II"/>
    <property type="match status" value="3"/>
</dbReference>
<dbReference type="RefSeq" id="XP_013900416.1">
    <property type="nucleotide sequence ID" value="XM_014044962.1"/>
</dbReference>
<organism evidence="12 13">
    <name type="scientific">Monoraphidium neglectum</name>
    <dbReference type="NCBI Taxonomy" id="145388"/>
    <lineage>
        <taxon>Eukaryota</taxon>
        <taxon>Viridiplantae</taxon>
        <taxon>Chlorophyta</taxon>
        <taxon>core chlorophytes</taxon>
        <taxon>Chlorophyceae</taxon>
        <taxon>CS clade</taxon>
        <taxon>Sphaeropleales</taxon>
        <taxon>Selenastraceae</taxon>
        <taxon>Monoraphidium</taxon>
    </lineage>
</organism>
<evidence type="ECO:0000256" key="6">
    <source>
        <dbReference type="ARBA" id="ARBA00022679"/>
    </source>
</evidence>
<dbReference type="GO" id="GO:0006782">
    <property type="term" value="P:protoporphyrinogen IX biosynthetic process"/>
    <property type="evidence" value="ECO:0007669"/>
    <property type="project" value="UniProtKB-UniPathway"/>
</dbReference>
<proteinExistence type="inferred from homology"/>
<dbReference type="InterPro" id="IPR022417">
    <property type="entry name" value="Porphobilin_deaminase_N"/>
</dbReference>
<evidence type="ECO:0000259" key="11">
    <source>
        <dbReference type="Pfam" id="PF03900"/>
    </source>
</evidence>
<keyword evidence="7" id="KW-0627">Porphyrin biosynthesis</keyword>
<dbReference type="PANTHER" id="PTHR11557">
    <property type="entry name" value="PORPHOBILINOGEN DEAMINASE"/>
    <property type="match status" value="1"/>
</dbReference>
<protein>
    <recommendedName>
        <fullName evidence="5">hydroxymethylbilane synthase</fullName>
        <ecNumber evidence="5">2.5.1.61</ecNumber>
    </recommendedName>
    <alternativeName>
        <fullName evidence="9">Hydroxymethylbilane synthase</fullName>
    </alternativeName>
    <alternativeName>
        <fullName evidence="8">Pre-uroporphyrinogen synthase</fullName>
    </alternativeName>
</protein>
<dbReference type="Pfam" id="PF03900">
    <property type="entry name" value="Porphobil_deamC"/>
    <property type="match status" value="1"/>
</dbReference>
<dbReference type="KEGG" id="mng:MNEG_6565"/>
<comment type="similarity">
    <text evidence="4">Belongs to the HMBS family.</text>
</comment>
<comment type="function">
    <text evidence="2">Tetrapolymerization of the monopyrrole PBG into the hydroxymethylbilane pre-uroporphyrinogen in several discrete steps.</text>
</comment>
<dbReference type="GO" id="GO:0004418">
    <property type="term" value="F:hydroxymethylbilane synthase activity"/>
    <property type="evidence" value="ECO:0007669"/>
    <property type="project" value="UniProtKB-EC"/>
</dbReference>
<dbReference type="SUPFAM" id="SSF53850">
    <property type="entry name" value="Periplasmic binding protein-like II"/>
    <property type="match status" value="2"/>
</dbReference>
<feature type="domain" description="Porphobilinogen deaminase N-terminal" evidence="10">
    <location>
        <begin position="43"/>
        <end position="124"/>
    </location>
</feature>
<name>A0A0D2MLE4_9CHLO</name>
<gene>
    <name evidence="12" type="ORF">MNEG_6565</name>
</gene>
<dbReference type="FunFam" id="3.40.190.10:FF:000101">
    <property type="entry name" value="Porphobilinogen deaminase, chloroplastic"/>
    <property type="match status" value="1"/>
</dbReference>
<dbReference type="OrthoDB" id="564646at2759"/>
<sequence>MQALQQRQSALRGVQQRAAGRPVAVVRRGARMVCQASTATKTVKIGTRGSPLALAQAYMTRDLLKANFAELAEEGALEIVIIKTTGDKILNQPLADIGGKGLFTKEIDDALLDGRIDIAVHSMKRAGGAALVEGEEAERAAAACGRAPGLPWAAACFTGGALRPSAHARPSALSAPRHLRLNKPPKDARTGADVPTYLPEGTILPCNLPREDVRDVFISPVAKDLSELPEGAIVGSASLRRQAQILAKYPHLKVVNFRGNVQTRLRKLQEGECSATLLALAGLKRLDMTQHITKILDNEEMLPAVSQGAIGIACRTDDSAAARYLAGLNHEETRVAVVTERAFLTALDGSCRTPIAGYAHKGADGQLHFRGLVASPNGSKIFETTRVGAFDAEEGARLGREAGEELKAKAGPDFFDW</sequence>
<dbReference type="InterPro" id="IPR000860">
    <property type="entry name" value="HemC"/>
</dbReference>
<dbReference type="AlphaFoldDB" id="A0A0D2MLE4"/>
<dbReference type="InterPro" id="IPR036803">
    <property type="entry name" value="Porphobilinogen_deaminase_C_sf"/>
</dbReference>
<evidence type="ECO:0000256" key="1">
    <source>
        <dbReference type="ARBA" id="ARBA00001916"/>
    </source>
</evidence>
<dbReference type="SUPFAM" id="SSF54782">
    <property type="entry name" value="Porphobilinogen deaminase (hydroxymethylbilane synthase), C-terminal domain"/>
    <property type="match status" value="1"/>
</dbReference>
<comment type="cofactor">
    <cofactor evidence="1">
        <name>dipyrromethane</name>
        <dbReference type="ChEBI" id="CHEBI:60342"/>
    </cofactor>
</comment>
<dbReference type="PANTHER" id="PTHR11557:SF0">
    <property type="entry name" value="PORPHOBILINOGEN DEAMINASE"/>
    <property type="match status" value="1"/>
</dbReference>
<dbReference type="Gene3D" id="3.30.160.40">
    <property type="entry name" value="Porphobilinogen deaminase, C-terminal domain"/>
    <property type="match status" value="1"/>
</dbReference>
<evidence type="ECO:0000313" key="13">
    <source>
        <dbReference type="Proteomes" id="UP000054498"/>
    </source>
</evidence>
<reference evidence="12 13" key="1">
    <citation type="journal article" date="2013" name="BMC Genomics">
        <title>Reconstruction of the lipid metabolism for the microalga Monoraphidium neglectum from its genome sequence reveals characteristics suitable for biofuel production.</title>
        <authorList>
            <person name="Bogen C."/>
            <person name="Al-Dilaimi A."/>
            <person name="Albersmeier A."/>
            <person name="Wichmann J."/>
            <person name="Grundmann M."/>
            <person name="Rupp O."/>
            <person name="Lauersen K.J."/>
            <person name="Blifernez-Klassen O."/>
            <person name="Kalinowski J."/>
            <person name="Goesmann A."/>
            <person name="Mussgnug J.H."/>
            <person name="Kruse O."/>
        </authorList>
    </citation>
    <scope>NUCLEOTIDE SEQUENCE [LARGE SCALE GENOMIC DNA]</scope>
    <source>
        <strain evidence="12 13">SAG 48.87</strain>
    </source>
</reference>
<evidence type="ECO:0000256" key="5">
    <source>
        <dbReference type="ARBA" id="ARBA00012655"/>
    </source>
</evidence>
<dbReference type="Pfam" id="PF01379">
    <property type="entry name" value="Porphobil_deam"/>
    <property type="match status" value="2"/>
</dbReference>
<evidence type="ECO:0000256" key="9">
    <source>
        <dbReference type="ARBA" id="ARBA00033064"/>
    </source>
</evidence>
<feature type="domain" description="Porphobilinogen deaminase N-terminal" evidence="10">
    <location>
        <begin position="193"/>
        <end position="321"/>
    </location>
</feature>
<dbReference type="STRING" id="145388.A0A0D2MLE4"/>
<dbReference type="FunFam" id="3.30.160.40:FF:000001">
    <property type="entry name" value="Porphobilinogen deaminase"/>
    <property type="match status" value="1"/>
</dbReference>
<dbReference type="EC" id="2.5.1.61" evidence="5"/>
<dbReference type="NCBIfam" id="TIGR00212">
    <property type="entry name" value="hemC"/>
    <property type="match status" value="1"/>
</dbReference>
<dbReference type="CDD" id="cd13648">
    <property type="entry name" value="PBP2_PBGD_1"/>
    <property type="match status" value="1"/>
</dbReference>
<dbReference type="Proteomes" id="UP000054498">
    <property type="component" value="Unassembled WGS sequence"/>
</dbReference>
<evidence type="ECO:0000256" key="8">
    <source>
        <dbReference type="ARBA" id="ARBA00030685"/>
    </source>
</evidence>
<dbReference type="GeneID" id="25739441"/>
<dbReference type="HAMAP" id="MF_00260">
    <property type="entry name" value="Porphobil_deam"/>
    <property type="match status" value="1"/>
</dbReference>
<dbReference type="EMBL" id="KK101296">
    <property type="protein sequence ID" value="KIZ01397.1"/>
    <property type="molecule type" value="Genomic_DNA"/>
</dbReference>
<dbReference type="InterPro" id="IPR022419">
    <property type="entry name" value="Porphobilin_deaminase_cofac_BS"/>
</dbReference>
<accession>A0A0D2MLE4</accession>
<evidence type="ECO:0000313" key="12">
    <source>
        <dbReference type="EMBL" id="KIZ01397.1"/>
    </source>
</evidence>